<feature type="binding site" evidence="5">
    <location>
        <begin position="11"/>
        <end position="16"/>
    </location>
    <ligand>
        <name>ATP</name>
        <dbReference type="ChEBI" id="CHEBI:30616"/>
    </ligand>
</feature>
<dbReference type="EMBL" id="FPIY01000001">
    <property type="protein sequence ID" value="SFW26988.1"/>
    <property type="molecule type" value="Genomic_DNA"/>
</dbReference>
<dbReference type="SUPFAM" id="SSF52540">
    <property type="entry name" value="P-loop containing nucleoside triphosphate hydrolases"/>
    <property type="match status" value="1"/>
</dbReference>
<protein>
    <recommendedName>
        <fullName evidence="5 6">Dephospho-CoA kinase</fullName>
        <ecNumber evidence="5 6">2.7.1.24</ecNumber>
    </recommendedName>
    <alternativeName>
        <fullName evidence="5">Dephosphocoenzyme A kinase</fullName>
    </alternativeName>
</protein>
<keyword evidence="3 5" id="KW-0067">ATP-binding</keyword>
<name>A0A1K1MUW7_9FLAO</name>
<comment type="similarity">
    <text evidence="1 5">Belongs to the CoaE family.</text>
</comment>
<organism evidence="7 8">
    <name type="scientific">Cellulophaga fucicola</name>
    <dbReference type="NCBI Taxonomy" id="76595"/>
    <lineage>
        <taxon>Bacteria</taxon>
        <taxon>Pseudomonadati</taxon>
        <taxon>Bacteroidota</taxon>
        <taxon>Flavobacteriia</taxon>
        <taxon>Flavobacteriales</taxon>
        <taxon>Flavobacteriaceae</taxon>
        <taxon>Cellulophaga</taxon>
    </lineage>
</organism>
<proteinExistence type="inferred from homology"/>
<dbReference type="PANTHER" id="PTHR10695:SF46">
    <property type="entry name" value="BIFUNCTIONAL COENZYME A SYNTHASE-RELATED"/>
    <property type="match status" value="1"/>
</dbReference>
<dbReference type="GO" id="GO:0005524">
    <property type="term" value="F:ATP binding"/>
    <property type="evidence" value="ECO:0007669"/>
    <property type="project" value="UniProtKB-UniRule"/>
</dbReference>
<keyword evidence="2 5" id="KW-0547">Nucleotide-binding</keyword>
<keyword evidence="4 5" id="KW-0173">Coenzyme A biosynthesis</keyword>
<reference evidence="8" key="1">
    <citation type="submission" date="2016-11" db="EMBL/GenBank/DDBJ databases">
        <authorList>
            <person name="Varghese N."/>
            <person name="Submissions S."/>
        </authorList>
    </citation>
    <scope>NUCLEOTIDE SEQUENCE [LARGE SCALE GENOMIC DNA]</scope>
    <source>
        <strain evidence="8">DSM 24786</strain>
    </source>
</reference>
<dbReference type="InterPro" id="IPR001977">
    <property type="entry name" value="Depp_CoAkinase"/>
</dbReference>
<gene>
    <name evidence="5" type="primary">coaE</name>
    <name evidence="7" type="ORF">SAMN05660313_00945</name>
</gene>
<evidence type="ECO:0000256" key="4">
    <source>
        <dbReference type="ARBA" id="ARBA00022993"/>
    </source>
</evidence>
<evidence type="ECO:0000256" key="6">
    <source>
        <dbReference type="NCBIfam" id="TIGR00152"/>
    </source>
</evidence>
<dbReference type="NCBIfam" id="TIGR00152">
    <property type="entry name" value="dephospho-CoA kinase"/>
    <property type="match status" value="1"/>
</dbReference>
<dbReference type="PROSITE" id="PS51219">
    <property type="entry name" value="DPCK"/>
    <property type="match status" value="1"/>
</dbReference>
<dbReference type="Proteomes" id="UP000183257">
    <property type="component" value="Unassembled WGS sequence"/>
</dbReference>
<dbReference type="GO" id="GO:0005737">
    <property type="term" value="C:cytoplasm"/>
    <property type="evidence" value="ECO:0007669"/>
    <property type="project" value="UniProtKB-SubCell"/>
</dbReference>
<dbReference type="EC" id="2.7.1.24" evidence="5 6"/>
<dbReference type="GO" id="GO:0015937">
    <property type="term" value="P:coenzyme A biosynthetic process"/>
    <property type="evidence" value="ECO:0007669"/>
    <property type="project" value="UniProtKB-UniRule"/>
</dbReference>
<dbReference type="Gene3D" id="3.40.50.300">
    <property type="entry name" value="P-loop containing nucleotide triphosphate hydrolases"/>
    <property type="match status" value="1"/>
</dbReference>
<comment type="function">
    <text evidence="5">Catalyzes the phosphorylation of the 3'-hydroxyl group of dephosphocoenzyme A to form coenzyme A.</text>
</comment>
<keyword evidence="5" id="KW-0963">Cytoplasm</keyword>
<dbReference type="OrthoDB" id="9812943at2"/>
<dbReference type="InterPro" id="IPR027417">
    <property type="entry name" value="P-loop_NTPase"/>
</dbReference>
<keyword evidence="5" id="KW-0808">Transferase</keyword>
<dbReference type="CDD" id="cd02022">
    <property type="entry name" value="DPCK"/>
    <property type="match status" value="1"/>
</dbReference>
<sequence length="195" mass="22358">MIIVGLTGGIGSGKSTAAKMFEELGVPVYNSDLEAKKLMSTSVRVQKEIIRLLGENAYKEGVLNREYIAKKVFASTSLLQQLNAIVHPAVRLHFLEWTNKQESNYVIQESAIIFENNNQDFYDYIILVTAPIEVRIERILKRDNTTRENILSRIGNQWTDEKKEKMSDFKLINEDIVNLKLKIKEIHCILRSKSS</sequence>
<evidence type="ECO:0000256" key="1">
    <source>
        <dbReference type="ARBA" id="ARBA00009018"/>
    </source>
</evidence>
<comment type="pathway">
    <text evidence="5">Cofactor biosynthesis; coenzyme A biosynthesis; CoA from (R)-pantothenate: step 5/5.</text>
</comment>
<keyword evidence="5 7" id="KW-0418">Kinase</keyword>
<dbReference type="HAMAP" id="MF_00376">
    <property type="entry name" value="Dephospho_CoA_kinase"/>
    <property type="match status" value="1"/>
</dbReference>
<keyword evidence="8" id="KW-1185">Reference proteome</keyword>
<dbReference type="AlphaFoldDB" id="A0A1K1MUW7"/>
<accession>A0A1K1MUW7</accession>
<evidence type="ECO:0000313" key="8">
    <source>
        <dbReference type="Proteomes" id="UP000183257"/>
    </source>
</evidence>
<dbReference type="UniPathway" id="UPA00241">
    <property type="reaction ID" value="UER00356"/>
</dbReference>
<evidence type="ECO:0000256" key="5">
    <source>
        <dbReference type="HAMAP-Rule" id="MF_00376"/>
    </source>
</evidence>
<dbReference type="RefSeq" id="WP_072302587.1">
    <property type="nucleotide sequence ID" value="NZ_FPIY01000001.1"/>
</dbReference>
<comment type="catalytic activity">
    <reaction evidence="5">
        <text>3'-dephospho-CoA + ATP = ADP + CoA + H(+)</text>
        <dbReference type="Rhea" id="RHEA:18245"/>
        <dbReference type="ChEBI" id="CHEBI:15378"/>
        <dbReference type="ChEBI" id="CHEBI:30616"/>
        <dbReference type="ChEBI" id="CHEBI:57287"/>
        <dbReference type="ChEBI" id="CHEBI:57328"/>
        <dbReference type="ChEBI" id="CHEBI:456216"/>
        <dbReference type="EC" id="2.7.1.24"/>
    </reaction>
</comment>
<evidence type="ECO:0000313" key="7">
    <source>
        <dbReference type="EMBL" id="SFW26988.1"/>
    </source>
</evidence>
<evidence type="ECO:0000256" key="3">
    <source>
        <dbReference type="ARBA" id="ARBA00022840"/>
    </source>
</evidence>
<dbReference type="STRING" id="76595.SAMN05660313_00945"/>
<evidence type="ECO:0000256" key="2">
    <source>
        <dbReference type="ARBA" id="ARBA00022741"/>
    </source>
</evidence>
<dbReference type="PANTHER" id="PTHR10695">
    <property type="entry name" value="DEPHOSPHO-COA KINASE-RELATED"/>
    <property type="match status" value="1"/>
</dbReference>
<comment type="subcellular location">
    <subcellularLocation>
        <location evidence="5">Cytoplasm</location>
    </subcellularLocation>
</comment>
<dbReference type="Pfam" id="PF01121">
    <property type="entry name" value="CoaE"/>
    <property type="match status" value="1"/>
</dbReference>
<dbReference type="GO" id="GO:0004140">
    <property type="term" value="F:dephospho-CoA kinase activity"/>
    <property type="evidence" value="ECO:0007669"/>
    <property type="project" value="UniProtKB-UniRule"/>
</dbReference>